<proteinExistence type="predicted"/>
<organism evidence="1">
    <name type="scientific">Leptospirillum sp. Group II '5-way CG'</name>
    <dbReference type="NCBI Taxonomy" id="419541"/>
    <lineage>
        <taxon>Bacteria</taxon>
        <taxon>Pseudomonadati</taxon>
        <taxon>Nitrospirota</taxon>
        <taxon>Nitrospiria</taxon>
        <taxon>Nitrospirales</taxon>
        <taxon>Nitrospiraceae</taxon>
        <taxon>Leptospirillum</taxon>
    </lineage>
</organism>
<dbReference type="AlphaFoldDB" id="B6ARZ8"/>
<protein>
    <submittedName>
        <fullName evidence="1">Uncharacterized protein</fullName>
    </submittedName>
</protein>
<reference evidence="1" key="2">
    <citation type="journal article" date="2008" name="PLoS Biol.">
        <title>Population genomic analysis of strain variation in Leptospirillum group II bacteria involved in acid mine drainage formation.</title>
        <authorList>
            <person name="Simmons S.L."/>
            <person name="Dibartolo G."/>
            <person name="Denef V.J."/>
            <person name="Goltsman D.S."/>
            <person name="Thelen M.P."/>
            <person name="Banfield J.F."/>
        </authorList>
    </citation>
    <scope>NUCLEOTIDE SEQUENCE [LARGE SCALE GENOMIC DNA]</scope>
</reference>
<reference evidence="1" key="1">
    <citation type="journal article" date="2004" name="Nature">
        <title>Community structure and metabolism through reconstruction of microbial genomes from the environment.</title>
        <authorList>
            <person name="Tyson G.W."/>
            <person name="Chapman J."/>
            <person name="Hugenholtz P."/>
            <person name="Allen E.E."/>
            <person name="Ram R.J."/>
            <person name="Richardson P.M."/>
            <person name="Solovyev V.V."/>
            <person name="Rubin E.M."/>
            <person name="Rokhsar D.S."/>
            <person name="Banfield J.F."/>
        </authorList>
    </citation>
    <scope>NUCLEOTIDE SEQUENCE [LARGE SCALE GENOMIC DNA]</scope>
</reference>
<sequence length="70" mass="7673">MGHFSLTGVGHFFIDIYNKGVHGIVKFGFRGLGHPHVSNGGICQKSSEKFCHITVETKCPLTSNMGSYFL</sequence>
<evidence type="ECO:0000313" key="1">
    <source>
        <dbReference type="EMBL" id="EDZ38253.1"/>
    </source>
</evidence>
<gene>
    <name evidence="1" type="ORF">CGL2_10799019</name>
</gene>
<accession>B6ARZ8</accession>
<name>B6ARZ8_9BACT</name>
<dbReference type="EMBL" id="DS995262">
    <property type="protein sequence ID" value="EDZ38253.1"/>
    <property type="molecule type" value="Genomic_DNA"/>
</dbReference>